<dbReference type="Proteomes" id="UP000070163">
    <property type="component" value="Unassembled WGS sequence"/>
</dbReference>
<accession>A0A133U8U4</accession>
<comment type="caution">
    <text evidence="2">The sequence shown here is derived from an EMBL/GenBank/DDBJ whole genome shotgun (WGS) entry which is preliminary data.</text>
</comment>
<sequence length="90" mass="10070">MSKILASSLRDMRILTDKGLRVGNIYDMEVDEDTGKVEALKIKPESEEIAQTLTTDDEGNALIPFRSLMAIRDYIVVSEKSLAVQQLKGR</sequence>
<dbReference type="SUPFAM" id="SSF50346">
    <property type="entry name" value="PRC-barrel domain"/>
    <property type="match status" value="1"/>
</dbReference>
<name>A0A133U8U4_9EURY</name>
<dbReference type="AlphaFoldDB" id="A0A133U8U4"/>
<dbReference type="PANTHER" id="PTHR38137">
    <property type="entry name" value="PRC-BARREL DOMAIN PROTEIN"/>
    <property type="match status" value="1"/>
</dbReference>
<protein>
    <recommendedName>
        <fullName evidence="1">PRC-barrel domain-containing protein</fullName>
    </recommendedName>
</protein>
<dbReference type="Gene3D" id="2.30.30.240">
    <property type="entry name" value="PRC-barrel domain"/>
    <property type="match status" value="1"/>
</dbReference>
<dbReference type="Pfam" id="PF05239">
    <property type="entry name" value="PRC"/>
    <property type="match status" value="1"/>
</dbReference>
<proteinExistence type="predicted"/>
<evidence type="ECO:0000313" key="2">
    <source>
        <dbReference type="EMBL" id="KXA90623.1"/>
    </source>
</evidence>
<reference evidence="2 3" key="1">
    <citation type="journal article" date="2016" name="Sci. Rep.">
        <title>Metabolic traits of an uncultured archaeal lineage -MSBL1- from brine pools of the Red Sea.</title>
        <authorList>
            <person name="Mwirichia R."/>
            <person name="Alam I."/>
            <person name="Rashid M."/>
            <person name="Vinu M."/>
            <person name="Ba-Alawi W."/>
            <person name="Anthony Kamau A."/>
            <person name="Kamanda Ngugi D."/>
            <person name="Goker M."/>
            <person name="Klenk H.P."/>
            <person name="Bajic V."/>
            <person name="Stingl U."/>
        </authorList>
    </citation>
    <scope>NUCLEOTIDE SEQUENCE [LARGE SCALE GENOMIC DNA]</scope>
    <source>
        <strain evidence="2">SCGC-AAA259A05</strain>
    </source>
</reference>
<keyword evidence="3" id="KW-1185">Reference proteome</keyword>
<dbReference type="InterPro" id="IPR011033">
    <property type="entry name" value="PRC_barrel-like_sf"/>
</dbReference>
<gene>
    <name evidence="2" type="ORF">AKJ57_04010</name>
</gene>
<evidence type="ECO:0000313" key="3">
    <source>
        <dbReference type="Proteomes" id="UP000070163"/>
    </source>
</evidence>
<dbReference type="EMBL" id="LHXJ01000044">
    <property type="protein sequence ID" value="KXA90623.1"/>
    <property type="molecule type" value="Genomic_DNA"/>
</dbReference>
<feature type="domain" description="PRC-barrel" evidence="1">
    <location>
        <begin position="3"/>
        <end position="79"/>
    </location>
</feature>
<dbReference type="InterPro" id="IPR027275">
    <property type="entry name" value="PRC-brl_dom"/>
</dbReference>
<organism evidence="2 3">
    <name type="scientific">candidate division MSBL1 archaeon SCGC-AAA259A05</name>
    <dbReference type="NCBI Taxonomy" id="1698259"/>
    <lineage>
        <taxon>Archaea</taxon>
        <taxon>Methanobacteriati</taxon>
        <taxon>Methanobacteriota</taxon>
        <taxon>candidate division MSBL1</taxon>
    </lineage>
</organism>
<dbReference type="PANTHER" id="PTHR38137:SF2">
    <property type="entry name" value="PRC-BARREL DOMAIN-CONTAINING PROTEIN"/>
    <property type="match status" value="1"/>
</dbReference>
<evidence type="ECO:0000259" key="1">
    <source>
        <dbReference type="Pfam" id="PF05239"/>
    </source>
</evidence>